<dbReference type="Proteomes" id="UP001190700">
    <property type="component" value="Unassembled WGS sequence"/>
</dbReference>
<dbReference type="InterPro" id="IPR036812">
    <property type="entry name" value="NAD(P)_OxRdtase_dom_sf"/>
</dbReference>
<dbReference type="AlphaFoldDB" id="A0AAE0FHX7"/>
<organism evidence="2 3">
    <name type="scientific">Cymbomonas tetramitiformis</name>
    <dbReference type="NCBI Taxonomy" id="36881"/>
    <lineage>
        <taxon>Eukaryota</taxon>
        <taxon>Viridiplantae</taxon>
        <taxon>Chlorophyta</taxon>
        <taxon>Pyramimonadophyceae</taxon>
        <taxon>Pyramimonadales</taxon>
        <taxon>Pyramimonadaceae</taxon>
        <taxon>Cymbomonas</taxon>
    </lineage>
</organism>
<comment type="caution">
    <text evidence="2">The sequence shown here is derived from an EMBL/GenBank/DDBJ whole genome shotgun (WGS) entry which is preliminary data.</text>
</comment>
<proteinExistence type="predicted"/>
<dbReference type="Pfam" id="PF00248">
    <property type="entry name" value="Aldo_ket_red"/>
    <property type="match status" value="1"/>
</dbReference>
<sequence length="102" mass="11006">MLTVCGRLCVFSLAPRRHEDAGNKAVTEDVLSVLKLMKLIGTFNGGKTVDQVALNYLICKGAIPIPGVKNAEQASEHAGALGWALDENEVATLDEKLDYHKL</sequence>
<feature type="domain" description="NADP-dependent oxidoreductase" evidence="1">
    <location>
        <begin position="23"/>
        <end position="97"/>
    </location>
</feature>
<dbReference type="InterPro" id="IPR023210">
    <property type="entry name" value="NADP_OxRdtase_dom"/>
</dbReference>
<dbReference type="EMBL" id="LGRX02018187">
    <property type="protein sequence ID" value="KAK3260094.1"/>
    <property type="molecule type" value="Genomic_DNA"/>
</dbReference>
<evidence type="ECO:0000313" key="3">
    <source>
        <dbReference type="Proteomes" id="UP001190700"/>
    </source>
</evidence>
<accession>A0AAE0FHX7</accession>
<name>A0AAE0FHX7_9CHLO</name>
<reference evidence="2 3" key="1">
    <citation type="journal article" date="2015" name="Genome Biol. Evol.">
        <title>Comparative Genomics of a Bacterivorous Green Alga Reveals Evolutionary Causalities and Consequences of Phago-Mixotrophic Mode of Nutrition.</title>
        <authorList>
            <person name="Burns J.A."/>
            <person name="Paasch A."/>
            <person name="Narechania A."/>
            <person name="Kim E."/>
        </authorList>
    </citation>
    <scope>NUCLEOTIDE SEQUENCE [LARGE SCALE GENOMIC DNA]</scope>
    <source>
        <strain evidence="2 3">PLY_AMNH</strain>
    </source>
</reference>
<evidence type="ECO:0000259" key="1">
    <source>
        <dbReference type="Pfam" id="PF00248"/>
    </source>
</evidence>
<keyword evidence="3" id="KW-1185">Reference proteome</keyword>
<gene>
    <name evidence="2" type="ORF">CYMTET_30934</name>
</gene>
<dbReference type="SUPFAM" id="SSF51430">
    <property type="entry name" value="NAD(P)-linked oxidoreductase"/>
    <property type="match status" value="1"/>
</dbReference>
<protein>
    <recommendedName>
        <fullName evidence="1">NADP-dependent oxidoreductase domain-containing protein</fullName>
    </recommendedName>
</protein>
<dbReference type="Gene3D" id="3.20.20.100">
    <property type="entry name" value="NADP-dependent oxidoreductase domain"/>
    <property type="match status" value="1"/>
</dbReference>
<evidence type="ECO:0000313" key="2">
    <source>
        <dbReference type="EMBL" id="KAK3260094.1"/>
    </source>
</evidence>